<name>A0AAU8ICL3_9BACL</name>
<evidence type="ECO:0008006" key="2">
    <source>
        <dbReference type="Google" id="ProtNLM"/>
    </source>
</evidence>
<dbReference type="RefSeq" id="WP_353947706.1">
    <property type="nucleotide sequence ID" value="NZ_CP159510.1"/>
</dbReference>
<dbReference type="AlphaFoldDB" id="A0AAU8ICL3"/>
<organism evidence="1">
    <name type="scientific">Sporolactobacillus sp. Y61</name>
    <dbReference type="NCBI Taxonomy" id="3160863"/>
    <lineage>
        <taxon>Bacteria</taxon>
        <taxon>Bacillati</taxon>
        <taxon>Bacillota</taxon>
        <taxon>Bacilli</taxon>
        <taxon>Bacillales</taxon>
        <taxon>Sporolactobacillaceae</taxon>
        <taxon>Sporolactobacillus</taxon>
    </lineage>
</organism>
<dbReference type="EMBL" id="CP159510">
    <property type="protein sequence ID" value="XCJ16030.1"/>
    <property type="molecule type" value="Genomic_DNA"/>
</dbReference>
<protein>
    <recommendedName>
        <fullName evidence="2">Flagellar hook-length control protein-like C-terminal domain-containing protein</fullName>
    </recommendedName>
</protein>
<accession>A0AAU8ICL3</accession>
<gene>
    <name evidence="1" type="ORF">ABNN70_09985</name>
</gene>
<proteinExistence type="predicted"/>
<evidence type="ECO:0000313" key="1">
    <source>
        <dbReference type="EMBL" id="XCJ16030.1"/>
    </source>
</evidence>
<sequence>MSRTFFDMARDLMTSESAAHQLSTLQDQLLHSDKVTSSIEALKKTIAELLHPESALLPASGMKGETPSLFLLQHFFAGLGKPEVRLQPLQRFLNSMMTVKDADELLKALNINMKPSDFLKQLSVFISGSNPADTRHPAENPSYSLFVHVLKLMGFEYEHKLLKQAESGEQLDHGHSLKAGLLAVVQDKEAPVQIRKTASEMVQRITGDQIQMISSDPDVAQFSFQLPVPRHNDIEDATVYFESKRGRKGQISPDSCTIVLCLDLPHLKKTIICIRIQNRSMSLTVENSRTDLSQLLKDGQSELSQHLSAMNYQLISVSQVENLDPGLIRRASEPLVLSHYRLDVKV</sequence>
<reference evidence="1" key="1">
    <citation type="submission" date="2024-06" db="EMBL/GenBank/DDBJ databases">
        <authorList>
            <person name="Fan A."/>
            <person name="Zhang F.Y."/>
            <person name="Zhang L."/>
        </authorList>
    </citation>
    <scope>NUCLEOTIDE SEQUENCE</scope>
    <source>
        <strain evidence="1">Y61</strain>
    </source>
</reference>